<name>A0A291T7Y4_9FIRM</name>
<comment type="similarity">
    <text evidence="1">Belongs to the peptidase M16 family.</text>
</comment>
<dbReference type="SUPFAM" id="SSF63411">
    <property type="entry name" value="LuxS/MPP-like metallohydrolase"/>
    <property type="match status" value="2"/>
</dbReference>
<dbReference type="Gene3D" id="3.30.830.10">
    <property type="entry name" value="Metalloenzyme, LuxS/M16 peptidase-like"/>
    <property type="match status" value="2"/>
</dbReference>
<evidence type="ECO:0000313" key="3">
    <source>
        <dbReference type="EMBL" id="ATL89228.1"/>
    </source>
</evidence>
<dbReference type="GO" id="GO:0046872">
    <property type="term" value="F:metal ion binding"/>
    <property type="evidence" value="ECO:0007669"/>
    <property type="project" value="InterPro"/>
</dbReference>
<organism evidence="3 4">
    <name type="scientific">Faecalibacterium prausnitzii</name>
    <dbReference type="NCBI Taxonomy" id="853"/>
    <lineage>
        <taxon>Bacteria</taxon>
        <taxon>Bacillati</taxon>
        <taxon>Bacillota</taxon>
        <taxon>Clostridia</taxon>
        <taxon>Eubacteriales</taxon>
        <taxon>Oscillospiraceae</taxon>
        <taxon>Faecalibacterium</taxon>
    </lineage>
</organism>
<dbReference type="PANTHER" id="PTHR11851:SF49">
    <property type="entry name" value="MITOCHONDRIAL-PROCESSING PEPTIDASE SUBUNIT ALPHA"/>
    <property type="match status" value="1"/>
</dbReference>
<dbReference type="EMBL" id="CP023819">
    <property type="protein sequence ID" value="ATL89228.1"/>
    <property type="molecule type" value="Genomic_DNA"/>
</dbReference>
<sequence length="427" mass="47497">MRRTEIAPGVHLSWDPAQKFNRCRISIHFAFPARRETATAHALLPLLMERGYADCPDMTQMTKKLARLYGADLTVDARPLGANHNLCVSVTGIKDRFALEGEALTREYAALALGTAFHPYFVGGVFDPEAVTIEKQMLKKALEDEINEKRIYCQRQANREFFGSSPAGIRQEGYLDEVDGLTPETLTEAYREMLRTASIELLVLGCGEAETEQVKQALLEELSHIGRAPLPLCENFAMPRQDAVRRVECFDTVQAKLCMLFTLGVPMRPDQMAAVRLAMALYGGSVTSRLFLNVRERDHLCYYCSSSFQSFTGSMAVNSGVEHADAARAEKAILKELDDLRSGPITAEELEDCRRSLLSGMAGIEDTLGGIETWYYMEVLRGGPVQTPDDARAALQAVTEEDVRTVLRQLTLSVSYLLTREEESAHA</sequence>
<dbReference type="RefSeq" id="WP_098922652.1">
    <property type="nucleotide sequence ID" value="NZ_CP023819.1"/>
</dbReference>
<dbReference type="AlphaFoldDB" id="A0A291T7Y4"/>
<reference evidence="3 4" key="1">
    <citation type="submission" date="2017-10" db="EMBL/GenBank/DDBJ databases">
        <title>Complete Genome Sequence of Faecalibacterium prausnitzii isolated from the gut of healthy adult Indian.</title>
        <authorList>
            <person name="Bag S."/>
            <person name="Ghosh T.S."/>
            <person name="Das B."/>
        </authorList>
    </citation>
    <scope>NUCLEOTIDE SEQUENCE [LARGE SCALE GENOMIC DNA]</scope>
    <source>
        <strain evidence="3 4">Indica</strain>
    </source>
</reference>
<dbReference type="InterPro" id="IPR011249">
    <property type="entry name" value="Metalloenz_LuxS/M16"/>
</dbReference>
<evidence type="ECO:0000256" key="1">
    <source>
        <dbReference type="ARBA" id="ARBA00007261"/>
    </source>
</evidence>
<evidence type="ECO:0000259" key="2">
    <source>
        <dbReference type="Pfam" id="PF05193"/>
    </source>
</evidence>
<dbReference type="PANTHER" id="PTHR11851">
    <property type="entry name" value="METALLOPROTEASE"/>
    <property type="match status" value="1"/>
</dbReference>
<evidence type="ECO:0000313" key="4">
    <source>
        <dbReference type="Proteomes" id="UP000223709"/>
    </source>
</evidence>
<dbReference type="Proteomes" id="UP000223709">
    <property type="component" value="Chromosome"/>
</dbReference>
<dbReference type="InterPro" id="IPR050361">
    <property type="entry name" value="MPP/UQCRC_Complex"/>
</dbReference>
<protein>
    <submittedName>
        <fullName evidence="3">Peptidase M16</fullName>
    </submittedName>
</protein>
<proteinExistence type="inferred from homology"/>
<dbReference type="InterPro" id="IPR007863">
    <property type="entry name" value="Peptidase_M16_C"/>
</dbReference>
<feature type="domain" description="Peptidase M16 C-terminal" evidence="2">
    <location>
        <begin position="181"/>
        <end position="357"/>
    </location>
</feature>
<accession>A0A291T7Y4</accession>
<gene>
    <name evidence="3" type="ORF">CRH10_02325</name>
</gene>
<dbReference type="Pfam" id="PF05193">
    <property type="entry name" value="Peptidase_M16_C"/>
    <property type="match status" value="1"/>
</dbReference>